<name>A0ABD1MX60_9FABA</name>
<accession>A0ABD1MX60</accession>
<dbReference type="AlphaFoldDB" id="A0ABD1MX60"/>
<comment type="caution">
    <text evidence="2">The sequence shown here is derived from an EMBL/GenBank/DDBJ whole genome shotgun (WGS) entry which is preliminary data.</text>
</comment>
<evidence type="ECO:0000313" key="2">
    <source>
        <dbReference type="EMBL" id="KAL2340231.1"/>
    </source>
</evidence>
<dbReference type="EMBL" id="JBGMDY010000003">
    <property type="protein sequence ID" value="KAL2340231.1"/>
    <property type="molecule type" value="Genomic_DNA"/>
</dbReference>
<sequence>MLPSSSSASSSSTTSPTAAPSMTRSSIPLSKRISRCRRFSGRTTHTHALPHKHKLFWSSPDPWHVLPMPLSTIPNSLPPTMALNPSRRVWLTPFVLVVNGAKNPSDCGCIGFLWKSLWAEADIWLLEYLEELSEVQVLCSLPFTPFHPMSVYKMKDLGACLLLSDVDHRGRPGGGVLLLFVDVLLGL</sequence>
<proteinExistence type="predicted"/>
<reference evidence="2 3" key="1">
    <citation type="submission" date="2024-08" db="EMBL/GenBank/DDBJ databases">
        <title>Insights into the chromosomal genome structure of Flemingia macrophylla.</title>
        <authorList>
            <person name="Ding Y."/>
            <person name="Zhao Y."/>
            <person name="Bi W."/>
            <person name="Wu M."/>
            <person name="Zhao G."/>
            <person name="Gong Y."/>
            <person name="Li W."/>
            <person name="Zhang P."/>
        </authorList>
    </citation>
    <scope>NUCLEOTIDE SEQUENCE [LARGE SCALE GENOMIC DNA]</scope>
    <source>
        <strain evidence="2">DYQJB</strain>
        <tissue evidence="2">Leaf</tissue>
    </source>
</reference>
<keyword evidence="3" id="KW-1185">Reference proteome</keyword>
<feature type="region of interest" description="Disordered" evidence="1">
    <location>
        <begin position="1"/>
        <end position="25"/>
    </location>
</feature>
<organism evidence="2 3">
    <name type="scientific">Flemingia macrophylla</name>
    <dbReference type="NCBI Taxonomy" id="520843"/>
    <lineage>
        <taxon>Eukaryota</taxon>
        <taxon>Viridiplantae</taxon>
        <taxon>Streptophyta</taxon>
        <taxon>Embryophyta</taxon>
        <taxon>Tracheophyta</taxon>
        <taxon>Spermatophyta</taxon>
        <taxon>Magnoliopsida</taxon>
        <taxon>eudicotyledons</taxon>
        <taxon>Gunneridae</taxon>
        <taxon>Pentapetalae</taxon>
        <taxon>rosids</taxon>
        <taxon>fabids</taxon>
        <taxon>Fabales</taxon>
        <taxon>Fabaceae</taxon>
        <taxon>Papilionoideae</taxon>
        <taxon>50 kb inversion clade</taxon>
        <taxon>NPAAA clade</taxon>
        <taxon>indigoferoid/millettioid clade</taxon>
        <taxon>Phaseoleae</taxon>
        <taxon>Flemingia</taxon>
    </lineage>
</organism>
<gene>
    <name evidence="2" type="ORF">Fmac_008171</name>
</gene>
<protein>
    <submittedName>
        <fullName evidence="2">Uncharacterized protein</fullName>
    </submittedName>
</protein>
<feature type="compositionally biased region" description="Low complexity" evidence="1">
    <location>
        <begin position="1"/>
        <end position="21"/>
    </location>
</feature>
<dbReference type="Proteomes" id="UP001603857">
    <property type="component" value="Unassembled WGS sequence"/>
</dbReference>
<evidence type="ECO:0000313" key="3">
    <source>
        <dbReference type="Proteomes" id="UP001603857"/>
    </source>
</evidence>
<evidence type="ECO:0000256" key="1">
    <source>
        <dbReference type="SAM" id="MobiDB-lite"/>
    </source>
</evidence>